<dbReference type="RefSeq" id="WP_013320607.1">
    <property type="nucleotide sequence ID" value="NC_014501.1"/>
</dbReference>
<dbReference type="InterPro" id="IPR041049">
    <property type="entry name" value="DUF5615"/>
</dbReference>
<sequence length="75" mass="8546">MKFLVEAQLPVRLARFLETSGYDTIHTQDLPPQNSTSDTQINDISIEQKRIVITKDSDDRRFFSDPSKTSQIASC</sequence>
<keyword evidence="3" id="KW-1185">Reference proteome</keyword>
<proteinExistence type="predicted"/>
<dbReference type="Proteomes" id="UP000008206">
    <property type="component" value="Chromosome"/>
</dbReference>
<evidence type="ECO:0000313" key="2">
    <source>
        <dbReference type="EMBL" id="ADN12497.1"/>
    </source>
</evidence>
<dbReference type="AlphaFoldDB" id="E0U7B0"/>
<evidence type="ECO:0000259" key="1">
    <source>
        <dbReference type="Pfam" id="PF18480"/>
    </source>
</evidence>
<name>E0U7B0_GLOV7</name>
<dbReference type="STRING" id="497965.Cyan7822_0452"/>
<dbReference type="eggNOG" id="COG4634">
    <property type="taxonomic scope" value="Bacteria"/>
</dbReference>
<accession>E0U7B0</accession>
<dbReference type="HOGENOM" id="CLU_2664973_0_0_3"/>
<protein>
    <recommendedName>
        <fullName evidence="1">DUF5615 domain-containing protein</fullName>
    </recommendedName>
</protein>
<organism evidence="2 3">
    <name type="scientific">Gloeothece verrucosa (strain PCC 7822)</name>
    <name type="common">Cyanothece sp. (strain PCC 7822)</name>
    <dbReference type="NCBI Taxonomy" id="497965"/>
    <lineage>
        <taxon>Bacteria</taxon>
        <taxon>Bacillati</taxon>
        <taxon>Cyanobacteriota</taxon>
        <taxon>Cyanophyceae</taxon>
        <taxon>Oscillatoriophycideae</taxon>
        <taxon>Chroococcales</taxon>
        <taxon>Aphanothecaceae</taxon>
        <taxon>Gloeothece</taxon>
        <taxon>Gloeothece verrucosa</taxon>
    </lineage>
</organism>
<dbReference type="Pfam" id="PF18480">
    <property type="entry name" value="DUF5615"/>
    <property type="match status" value="1"/>
</dbReference>
<evidence type="ECO:0000313" key="3">
    <source>
        <dbReference type="Proteomes" id="UP000008206"/>
    </source>
</evidence>
<reference evidence="3" key="1">
    <citation type="journal article" date="2011" name="MBio">
        <title>Novel metabolic attributes of the genus Cyanothece, comprising a group of unicellular nitrogen-fixing Cyanobacteria.</title>
        <authorList>
            <person name="Bandyopadhyay A."/>
            <person name="Elvitigala T."/>
            <person name="Welsh E."/>
            <person name="Stockel J."/>
            <person name="Liberton M."/>
            <person name="Min H."/>
            <person name="Sherman L.A."/>
            <person name="Pakrasi H.B."/>
        </authorList>
    </citation>
    <scope>NUCLEOTIDE SEQUENCE [LARGE SCALE GENOMIC DNA]</scope>
    <source>
        <strain evidence="3">PCC 7822</strain>
    </source>
</reference>
<feature type="domain" description="DUF5615" evidence="1">
    <location>
        <begin position="1"/>
        <end position="58"/>
    </location>
</feature>
<dbReference type="EMBL" id="CP002198">
    <property type="protein sequence ID" value="ADN12497.1"/>
    <property type="molecule type" value="Genomic_DNA"/>
</dbReference>
<gene>
    <name evidence="2" type="ordered locus">Cyan7822_0452</name>
</gene>
<dbReference type="KEGG" id="cyj:Cyan7822_0452"/>